<protein>
    <submittedName>
        <fullName evidence="2">Uncharacterized protein</fullName>
    </submittedName>
</protein>
<evidence type="ECO:0000256" key="1">
    <source>
        <dbReference type="SAM" id="MobiDB-lite"/>
    </source>
</evidence>
<feature type="compositionally biased region" description="Basic and acidic residues" evidence="1">
    <location>
        <begin position="28"/>
        <end position="42"/>
    </location>
</feature>
<organism evidence="2 3">
    <name type="scientific">Caerostris darwini</name>
    <dbReference type="NCBI Taxonomy" id="1538125"/>
    <lineage>
        <taxon>Eukaryota</taxon>
        <taxon>Metazoa</taxon>
        <taxon>Ecdysozoa</taxon>
        <taxon>Arthropoda</taxon>
        <taxon>Chelicerata</taxon>
        <taxon>Arachnida</taxon>
        <taxon>Araneae</taxon>
        <taxon>Araneomorphae</taxon>
        <taxon>Entelegynae</taxon>
        <taxon>Araneoidea</taxon>
        <taxon>Araneidae</taxon>
        <taxon>Caerostris</taxon>
    </lineage>
</organism>
<accession>A0AAV4MUV5</accession>
<proteinExistence type="predicted"/>
<evidence type="ECO:0000313" key="2">
    <source>
        <dbReference type="EMBL" id="GIX75664.1"/>
    </source>
</evidence>
<reference evidence="2 3" key="1">
    <citation type="submission" date="2021-06" db="EMBL/GenBank/DDBJ databases">
        <title>Caerostris darwini draft genome.</title>
        <authorList>
            <person name="Kono N."/>
            <person name="Arakawa K."/>
        </authorList>
    </citation>
    <scope>NUCLEOTIDE SEQUENCE [LARGE SCALE GENOMIC DNA]</scope>
</reference>
<dbReference type="EMBL" id="BPLQ01000843">
    <property type="protein sequence ID" value="GIX75664.1"/>
    <property type="molecule type" value="Genomic_DNA"/>
</dbReference>
<gene>
    <name evidence="2" type="ORF">CDAR_406331</name>
</gene>
<dbReference type="Proteomes" id="UP001054837">
    <property type="component" value="Unassembled WGS sequence"/>
</dbReference>
<feature type="region of interest" description="Disordered" evidence="1">
    <location>
        <begin position="1"/>
        <end position="69"/>
    </location>
</feature>
<feature type="compositionally biased region" description="Basic residues" evidence="1">
    <location>
        <begin position="1"/>
        <end position="10"/>
    </location>
</feature>
<dbReference type="AlphaFoldDB" id="A0AAV4MUV5"/>
<evidence type="ECO:0000313" key="3">
    <source>
        <dbReference type="Proteomes" id="UP001054837"/>
    </source>
</evidence>
<comment type="caution">
    <text evidence="2">The sequence shown here is derived from an EMBL/GenBank/DDBJ whole genome shotgun (WGS) entry which is preliminary data.</text>
</comment>
<keyword evidence="3" id="KW-1185">Reference proteome</keyword>
<sequence>MKTLRSKKTRTAFETKHDWQNVSGSKGGLEDKKREREKERRAAVFGGEQGCPEPRGHGRTDTQSTERRFSHRSSVLIVLLAPPPGLLGSDGRVLLPHRDYTGSRAHSY</sequence>
<feature type="compositionally biased region" description="Basic and acidic residues" evidence="1">
    <location>
        <begin position="54"/>
        <end position="68"/>
    </location>
</feature>
<name>A0AAV4MUV5_9ARAC</name>